<dbReference type="PANTHER" id="PTHR46337:SF1">
    <property type="entry name" value="RCC1-LIKE G EXCHANGING FACTOR-LIKE PROTEIN"/>
    <property type="match status" value="1"/>
</dbReference>
<keyword evidence="6 11" id="KW-0472">Membrane</keyword>
<dbReference type="PRINTS" id="PR00633">
    <property type="entry name" value="RCCNDNSATION"/>
</dbReference>
<evidence type="ECO:0000256" key="7">
    <source>
        <dbReference type="ARBA" id="ARBA00059435"/>
    </source>
</evidence>
<feature type="repeat" description="RCC1" evidence="10">
    <location>
        <begin position="520"/>
        <end position="569"/>
    </location>
</feature>
<feature type="repeat" description="RCC1" evidence="10">
    <location>
        <begin position="237"/>
        <end position="300"/>
    </location>
</feature>
<dbReference type="GO" id="GO:0070131">
    <property type="term" value="P:positive regulation of mitochondrial translation"/>
    <property type="evidence" value="ECO:0007669"/>
    <property type="project" value="TreeGrafter"/>
</dbReference>
<evidence type="ECO:0000256" key="3">
    <source>
        <dbReference type="ARBA" id="ARBA00022792"/>
    </source>
</evidence>
<dbReference type="PROSITE" id="PS50012">
    <property type="entry name" value="RCC1_3"/>
    <property type="match status" value="5"/>
</dbReference>
<accession>A0A670JM72</accession>
<evidence type="ECO:0000256" key="11">
    <source>
        <dbReference type="SAM" id="Phobius"/>
    </source>
</evidence>
<comment type="subunit">
    <text evidence="8">Forms a regulatory protein-RNA complex, consisting of RCC1L, NGRN, RPUSD3, RPUSD4, TRUB2, FASTKD2 and 16S mt-rRNA. Interacts with 16S mt-rRNA; this interaction is direct. Interacts with OPA1; this interaction is direct.</text>
</comment>
<keyword evidence="3" id="KW-0999">Mitochondrion inner membrane</keyword>
<protein>
    <recommendedName>
        <fullName evidence="9">RCC1-like G exchanging factor-like protein</fullName>
    </recommendedName>
</protein>
<dbReference type="GO" id="GO:0008053">
    <property type="term" value="P:mitochondrial fusion"/>
    <property type="evidence" value="ECO:0007669"/>
    <property type="project" value="Ensembl"/>
</dbReference>
<evidence type="ECO:0000256" key="4">
    <source>
        <dbReference type="ARBA" id="ARBA00022946"/>
    </source>
</evidence>
<keyword evidence="5" id="KW-0496">Mitochondrion</keyword>
<gene>
    <name evidence="13" type="primary">RCC1L</name>
</gene>
<feature type="repeat" description="RCC1" evidence="10">
    <location>
        <begin position="357"/>
        <end position="409"/>
    </location>
</feature>
<reference evidence="13 14" key="1">
    <citation type="journal article" date="2019" name="Proc. Natl. Acad. Sci. U.S.A.">
        <title>Regulatory changes in pterin and carotenoid genes underlie balanced color polymorphisms in the wall lizard.</title>
        <authorList>
            <person name="Andrade P."/>
            <person name="Pinho C."/>
            <person name="Perez I de Lanuza G."/>
            <person name="Afonso S."/>
            <person name="Brejcha J."/>
            <person name="Rubin C.J."/>
            <person name="Wallerman O."/>
            <person name="Pereira P."/>
            <person name="Sabatino S.J."/>
            <person name="Bellati A."/>
            <person name="Pellitteri-Rosa D."/>
            <person name="Bosakova Z."/>
            <person name="Bunikis I."/>
            <person name="Carretero M.A."/>
            <person name="Feiner N."/>
            <person name="Marsik P."/>
            <person name="Pauperio F."/>
            <person name="Salvi D."/>
            <person name="Soler L."/>
            <person name="While G.M."/>
            <person name="Uller T."/>
            <person name="Font E."/>
            <person name="Andersson L."/>
            <person name="Carneiro M."/>
        </authorList>
    </citation>
    <scope>NUCLEOTIDE SEQUENCE</scope>
</reference>
<dbReference type="FunFam" id="2.130.10.30:FF:000024">
    <property type="entry name" value="RCC1-like G exchanging factor-like protein"/>
    <property type="match status" value="1"/>
</dbReference>
<dbReference type="SUPFAM" id="SSF50985">
    <property type="entry name" value="RCC1/BLIP-II"/>
    <property type="match status" value="1"/>
</dbReference>
<dbReference type="Pfam" id="PF00415">
    <property type="entry name" value="RCC1"/>
    <property type="match status" value="1"/>
</dbReference>
<name>A0A670JM72_PODMU</name>
<evidence type="ECO:0000313" key="14">
    <source>
        <dbReference type="Proteomes" id="UP000472272"/>
    </source>
</evidence>
<dbReference type="GeneTree" id="ENSGT00940000157317"/>
<evidence type="ECO:0000256" key="1">
    <source>
        <dbReference type="ARBA" id="ARBA00004273"/>
    </source>
</evidence>
<reference evidence="13" key="3">
    <citation type="submission" date="2025-09" db="UniProtKB">
        <authorList>
            <consortium name="Ensembl"/>
        </authorList>
    </citation>
    <scope>IDENTIFICATION</scope>
</reference>
<proteinExistence type="predicted"/>
<keyword evidence="14" id="KW-1185">Reference proteome</keyword>
<dbReference type="InterPro" id="IPR053035">
    <property type="entry name" value="Mitochondrial_GEF_domain"/>
</dbReference>
<dbReference type="Proteomes" id="UP000472272">
    <property type="component" value="Chromosome 15"/>
</dbReference>
<feature type="transmembrane region" description="Helical" evidence="11">
    <location>
        <begin position="176"/>
        <end position="194"/>
    </location>
</feature>
<dbReference type="InterPro" id="IPR009091">
    <property type="entry name" value="RCC1/BLIP-II"/>
</dbReference>
<organism evidence="13 14">
    <name type="scientific">Podarcis muralis</name>
    <name type="common">Wall lizard</name>
    <name type="synonym">Lacerta muralis</name>
    <dbReference type="NCBI Taxonomy" id="64176"/>
    <lineage>
        <taxon>Eukaryota</taxon>
        <taxon>Metazoa</taxon>
        <taxon>Chordata</taxon>
        <taxon>Craniata</taxon>
        <taxon>Vertebrata</taxon>
        <taxon>Euteleostomi</taxon>
        <taxon>Lepidosauria</taxon>
        <taxon>Squamata</taxon>
        <taxon>Bifurcata</taxon>
        <taxon>Unidentata</taxon>
        <taxon>Episquamata</taxon>
        <taxon>Laterata</taxon>
        <taxon>Lacertibaenia</taxon>
        <taxon>Lacertidae</taxon>
        <taxon>Podarcis</taxon>
    </lineage>
</organism>
<dbReference type="OrthoDB" id="70707at2759"/>
<dbReference type="GO" id="GO:0005085">
    <property type="term" value="F:guanyl-nucleotide exchange factor activity"/>
    <property type="evidence" value="ECO:0007669"/>
    <property type="project" value="Ensembl"/>
</dbReference>
<keyword evidence="11" id="KW-0812">Transmembrane</keyword>
<reference evidence="13" key="2">
    <citation type="submission" date="2025-08" db="UniProtKB">
        <authorList>
            <consortium name="Ensembl"/>
        </authorList>
    </citation>
    <scope>IDENTIFICATION</scope>
</reference>
<evidence type="ECO:0000256" key="2">
    <source>
        <dbReference type="ARBA" id="ARBA00022737"/>
    </source>
</evidence>
<evidence type="ECO:0000256" key="8">
    <source>
        <dbReference type="ARBA" id="ARBA00065468"/>
    </source>
</evidence>
<evidence type="ECO:0000313" key="13">
    <source>
        <dbReference type="Ensembl" id="ENSPMRP00000024052.1"/>
    </source>
</evidence>
<keyword evidence="11" id="KW-1133">Transmembrane helix</keyword>
<evidence type="ECO:0000256" key="5">
    <source>
        <dbReference type="ARBA" id="ARBA00023128"/>
    </source>
</evidence>
<evidence type="ECO:0000256" key="10">
    <source>
        <dbReference type="PROSITE-ProRule" id="PRU00235"/>
    </source>
</evidence>
<feature type="repeat" description="RCC1" evidence="10">
    <location>
        <begin position="301"/>
        <end position="356"/>
    </location>
</feature>
<dbReference type="Ensembl" id="ENSPMRT00000025516.1">
    <property type="protein sequence ID" value="ENSPMRP00000024052.1"/>
    <property type="gene ID" value="ENSPMRG00000015564.1"/>
</dbReference>
<dbReference type="AlphaFoldDB" id="A0A670JM72"/>
<dbReference type="PANTHER" id="PTHR46337">
    <property type="entry name" value="RCC1-LIKE G EXCHANGING FACTOR-LIKE PROTEIN"/>
    <property type="match status" value="1"/>
</dbReference>
<dbReference type="Pfam" id="PF25390">
    <property type="entry name" value="WD40_RLD"/>
    <property type="match status" value="1"/>
</dbReference>
<dbReference type="GO" id="GO:1902775">
    <property type="term" value="P:mitochondrial large ribosomal subunit assembly"/>
    <property type="evidence" value="ECO:0007669"/>
    <property type="project" value="Ensembl"/>
</dbReference>
<dbReference type="GeneID" id="114585497"/>
<dbReference type="KEGG" id="pmua:114585497"/>
<comment type="subcellular location">
    <subcellularLocation>
        <location evidence="1">Mitochondrion inner membrane</location>
    </subcellularLocation>
</comment>
<keyword evidence="4" id="KW-0809">Transit peptide</keyword>
<dbReference type="InterPro" id="IPR000408">
    <property type="entry name" value="Reg_chr_condens"/>
</dbReference>
<evidence type="ECO:0000256" key="6">
    <source>
        <dbReference type="ARBA" id="ARBA00023136"/>
    </source>
</evidence>
<evidence type="ECO:0000256" key="9">
    <source>
        <dbReference type="ARBA" id="ARBA00072308"/>
    </source>
</evidence>
<dbReference type="RefSeq" id="XP_028564059.1">
    <property type="nucleotide sequence ID" value="XM_028708226.1"/>
</dbReference>
<dbReference type="Gene3D" id="2.130.10.30">
    <property type="entry name" value="Regulator of chromosome condensation 1/beta-lactamase-inhibitor protein II"/>
    <property type="match status" value="2"/>
</dbReference>
<keyword evidence="2" id="KW-0677">Repeat</keyword>
<sequence length="571" mass="61806">MGPQGGLVQVCKIRGSRGAALLSPELQRGSRGALLGLPRGIWGFSRRASPGLLLRPSSDALGPPWTPREGLFLGLPGNGLGSPWGLALFCRRGLFQGPLARTQRPLGLPSQNPQQGSLCGPCRAFLDLPPRLPSEGLSRGLAKAAVTKSIRDIREADDNAPIFQYVGKQAKRKDRVFVWGFCFSGALGIPTFVVPDPGFRRRRIQPTPYRLEVDDKISSAACGYGFTLLSSRTTDVTKVWGMGLNKDSQIGFHQSRRDRSKGYEYVLEPSPVALPLDKPQQTRVVQVSCGRAHSLVLTDSEGVFSMGNNSYGQCGRKVVEGEIYSESQLINRLPQLEDRVVQVACGQDHSLFRTEKGDVYACGWGADGQTGLGHYDIVSTPTKLGGDIAGVRIAQVSTCGDCCLAVSEDGDIFGWGNSEYLQLSLVTESTQVNVPRHLPFKVGKVKEAACGGTVNALLNEEGHVFVWGYGILGKGPKLMETGTPEMIPPTLFGLSDFNPDVRVARIRCGLSQFAAVTNKGELFVWGKNVRGCLGIGRMEDQYFPWRVIVPGEVVDVACGVDHMVTLVKSFV</sequence>
<dbReference type="GO" id="GO:0005743">
    <property type="term" value="C:mitochondrial inner membrane"/>
    <property type="evidence" value="ECO:0007669"/>
    <property type="project" value="UniProtKB-SubCell"/>
</dbReference>
<dbReference type="CTD" id="81554"/>
<comment type="function">
    <text evidence="7">Guanine nucleotide exchange factor (GEF) for mitochondrial dynamin-related GTPase OPA1. Activates OPA1, by exchanging bound GDP for free GTP, and drives OPA1 and MFN1-dependent mitochondrial fusion. Plays an essential role in mitochondrial ribosome biogenesis. As a component of a functional protein-RNA module, consisting of RCC1L, NGRN, RPUSD3, RPUSD4, TRUB2, FASTKD2 and 16S mitochondrial ribosomal RNA (16S mt-rRNA), controls 16S mt-rRNA abundance and is required for intra-mitochondrial translation of core subunits of the oxidative phosphorylation system.</text>
</comment>
<evidence type="ECO:0000259" key="12">
    <source>
        <dbReference type="Pfam" id="PF25390"/>
    </source>
</evidence>
<dbReference type="OMA" id="GSFCMAL"/>
<dbReference type="GO" id="GO:0005759">
    <property type="term" value="C:mitochondrial matrix"/>
    <property type="evidence" value="ECO:0007669"/>
    <property type="project" value="Ensembl"/>
</dbReference>
<dbReference type="InterPro" id="IPR058923">
    <property type="entry name" value="RCC1-like_dom"/>
</dbReference>
<feature type="domain" description="RCC1-like" evidence="12">
    <location>
        <begin position="173"/>
        <end position="452"/>
    </location>
</feature>
<dbReference type="GO" id="GO:0019843">
    <property type="term" value="F:rRNA binding"/>
    <property type="evidence" value="ECO:0007669"/>
    <property type="project" value="Ensembl"/>
</dbReference>
<feature type="repeat" description="RCC1" evidence="10">
    <location>
        <begin position="410"/>
        <end position="461"/>
    </location>
</feature>